<evidence type="ECO:0000256" key="7">
    <source>
        <dbReference type="RuleBase" id="RU004474"/>
    </source>
</evidence>
<evidence type="ECO:0000313" key="11">
    <source>
        <dbReference type="Proteomes" id="UP000732380"/>
    </source>
</evidence>
<protein>
    <recommendedName>
        <fullName evidence="3">Dihydrofolate reductase</fullName>
        <ecNumber evidence="2">1.5.1.3</ecNumber>
    </recommendedName>
</protein>
<dbReference type="EMBL" id="SRQM01000409">
    <property type="protein sequence ID" value="KAG6110939.1"/>
    <property type="molecule type" value="Genomic_DNA"/>
</dbReference>
<evidence type="ECO:0000256" key="2">
    <source>
        <dbReference type="ARBA" id="ARBA00012856"/>
    </source>
</evidence>
<sequence length="259" mass="30132">MQPELTVIVAATRSLGIGRNGSLPWPPLRKEMQYFKRVTSRVAPQSPPDAINAVIMGRKTWDSIPPSFRPLRNRFNIVITRAAAALPLKDASGGASDQQHQQKPNQEEQEEQNHKQSIQQRQQQQQQQQQHQQQHQQQQQQYQQHQEQHPQTVHVPSLDDALAFVKNNPLISRTFVIGGGQIYEQALRLSETRRVLLTRVEGEFECDTFFGLDLREGEGEKDEWRRCEGDEWRAWTGEGERQMEEEAGVSYEWQMWEKR</sequence>
<dbReference type="InterPro" id="IPR017925">
    <property type="entry name" value="DHFR_CS"/>
</dbReference>
<dbReference type="Pfam" id="PF00186">
    <property type="entry name" value="DHFR_1"/>
    <property type="match status" value="2"/>
</dbReference>
<organism evidence="10 11">
    <name type="scientific">Claviceps humidiphila</name>
    <dbReference type="NCBI Taxonomy" id="1294629"/>
    <lineage>
        <taxon>Eukaryota</taxon>
        <taxon>Fungi</taxon>
        <taxon>Dikarya</taxon>
        <taxon>Ascomycota</taxon>
        <taxon>Pezizomycotina</taxon>
        <taxon>Sordariomycetes</taxon>
        <taxon>Hypocreomycetidae</taxon>
        <taxon>Hypocreales</taxon>
        <taxon>Clavicipitaceae</taxon>
        <taxon>Claviceps</taxon>
    </lineage>
</organism>
<dbReference type="InterPro" id="IPR001796">
    <property type="entry name" value="DHFR_dom"/>
</dbReference>
<dbReference type="PANTHER" id="PTHR48069:SF3">
    <property type="entry name" value="DIHYDROFOLATE REDUCTASE"/>
    <property type="match status" value="1"/>
</dbReference>
<dbReference type="GO" id="GO:0050661">
    <property type="term" value="F:NADP binding"/>
    <property type="evidence" value="ECO:0007669"/>
    <property type="project" value="InterPro"/>
</dbReference>
<dbReference type="GO" id="GO:0046452">
    <property type="term" value="P:dihydrofolate metabolic process"/>
    <property type="evidence" value="ECO:0007669"/>
    <property type="project" value="TreeGrafter"/>
</dbReference>
<evidence type="ECO:0000313" key="10">
    <source>
        <dbReference type="EMBL" id="KAG6110939.1"/>
    </source>
</evidence>
<dbReference type="InterPro" id="IPR012259">
    <property type="entry name" value="DHFR"/>
</dbReference>
<evidence type="ECO:0000259" key="9">
    <source>
        <dbReference type="PROSITE" id="PS51330"/>
    </source>
</evidence>
<dbReference type="PROSITE" id="PS51330">
    <property type="entry name" value="DHFR_2"/>
    <property type="match status" value="1"/>
</dbReference>
<dbReference type="AlphaFoldDB" id="A0A9P7PWM2"/>
<proteinExistence type="inferred from homology"/>
<dbReference type="GO" id="GO:0005739">
    <property type="term" value="C:mitochondrion"/>
    <property type="evidence" value="ECO:0007669"/>
    <property type="project" value="TreeGrafter"/>
</dbReference>
<name>A0A9P7PWM2_9HYPO</name>
<dbReference type="GO" id="GO:0004146">
    <property type="term" value="F:dihydrofolate reductase activity"/>
    <property type="evidence" value="ECO:0007669"/>
    <property type="project" value="UniProtKB-EC"/>
</dbReference>
<keyword evidence="11" id="KW-1185">Reference proteome</keyword>
<dbReference type="GO" id="GO:0046654">
    <property type="term" value="P:tetrahydrofolate biosynthetic process"/>
    <property type="evidence" value="ECO:0007669"/>
    <property type="project" value="InterPro"/>
</dbReference>
<evidence type="ECO:0000256" key="4">
    <source>
        <dbReference type="ARBA" id="ARBA00022563"/>
    </source>
</evidence>
<dbReference type="PROSITE" id="PS00075">
    <property type="entry name" value="DHFR_1"/>
    <property type="match status" value="1"/>
</dbReference>
<keyword evidence="5" id="KW-0521">NADP</keyword>
<feature type="compositionally biased region" description="Low complexity" evidence="8">
    <location>
        <begin position="115"/>
        <end position="151"/>
    </location>
</feature>
<reference evidence="10 11" key="1">
    <citation type="journal article" date="2020" name="bioRxiv">
        <title>Whole genome comparisons of ergot fungi reveals the divergence and evolution of species within the genus Claviceps are the result of varying mechanisms driving genome evolution and host range expansion.</title>
        <authorList>
            <person name="Wyka S.A."/>
            <person name="Mondo S.J."/>
            <person name="Liu M."/>
            <person name="Dettman J."/>
            <person name="Nalam V."/>
            <person name="Broders K.D."/>
        </authorList>
    </citation>
    <scope>NUCLEOTIDE SEQUENCE [LARGE SCALE GENOMIC DNA]</scope>
    <source>
        <strain evidence="10 11">LM576</strain>
    </source>
</reference>
<feature type="region of interest" description="Disordered" evidence="8">
    <location>
        <begin position="90"/>
        <end position="152"/>
    </location>
</feature>
<comment type="similarity">
    <text evidence="7">Belongs to the dihydrofolate reductase family.</text>
</comment>
<dbReference type="GO" id="GO:0006730">
    <property type="term" value="P:one-carbon metabolic process"/>
    <property type="evidence" value="ECO:0007669"/>
    <property type="project" value="UniProtKB-KW"/>
</dbReference>
<dbReference type="GO" id="GO:0046655">
    <property type="term" value="P:folic acid metabolic process"/>
    <property type="evidence" value="ECO:0007669"/>
    <property type="project" value="TreeGrafter"/>
</dbReference>
<dbReference type="Proteomes" id="UP000732380">
    <property type="component" value="Unassembled WGS sequence"/>
</dbReference>
<evidence type="ECO:0000256" key="8">
    <source>
        <dbReference type="SAM" id="MobiDB-lite"/>
    </source>
</evidence>
<evidence type="ECO:0000256" key="6">
    <source>
        <dbReference type="ARBA" id="ARBA00023002"/>
    </source>
</evidence>
<accession>A0A9P7PWM2</accession>
<dbReference type="PANTHER" id="PTHR48069">
    <property type="entry name" value="DIHYDROFOLATE REDUCTASE"/>
    <property type="match status" value="1"/>
</dbReference>
<feature type="domain" description="DHFR" evidence="9">
    <location>
        <begin position="4"/>
        <end position="258"/>
    </location>
</feature>
<dbReference type="CDD" id="cd00209">
    <property type="entry name" value="DHFR"/>
    <property type="match status" value="1"/>
</dbReference>
<keyword evidence="6" id="KW-0560">Oxidoreductase</keyword>
<dbReference type="SUPFAM" id="SSF53597">
    <property type="entry name" value="Dihydrofolate reductase-like"/>
    <property type="match status" value="1"/>
</dbReference>
<comment type="pathway">
    <text evidence="1">Cofactor biosynthesis; tetrahydrofolate biosynthesis; 5,6,7,8-tetrahydrofolate from 7,8-dihydrofolate: step 1/1.</text>
</comment>
<dbReference type="Gene3D" id="3.40.430.10">
    <property type="entry name" value="Dihydrofolate Reductase, subunit A"/>
    <property type="match status" value="1"/>
</dbReference>
<evidence type="ECO:0000256" key="3">
    <source>
        <dbReference type="ARBA" id="ARBA00018886"/>
    </source>
</evidence>
<evidence type="ECO:0000256" key="5">
    <source>
        <dbReference type="ARBA" id="ARBA00022857"/>
    </source>
</evidence>
<gene>
    <name evidence="10" type="ORF">E4U13_005130</name>
</gene>
<keyword evidence="4" id="KW-0554">One-carbon metabolism</keyword>
<dbReference type="InterPro" id="IPR024072">
    <property type="entry name" value="DHFR-like_dom_sf"/>
</dbReference>
<evidence type="ECO:0000256" key="1">
    <source>
        <dbReference type="ARBA" id="ARBA00004903"/>
    </source>
</evidence>
<comment type="caution">
    <text evidence="10">The sequence shown here is derived from an EMBL/GenBank/DDBJ whole genome shotgun (WGS) entry which is preliminary data.</text>
</comment>
<dbReference type="EC" id="1.5.1.3" evidence="2"/>
<dbReference type="PRINTS" id="PR00070">
    <property type="entry name" value="DHFR"/>
</dbReference>